<reference evidence="1 2" key="1">
    <citation type="journal article" date="2022" name="Nat. Genet.">
        <title>Improved pea reference genome and pan-genome highlight genomic features and evolutionary characteristics.</title>
        <authorList>
            <person name="Yang T."/>
            <person name="Liu R."/>
            <person name="Luo Y."/>
            <person name="Hu S."/>
            <person name="Wang D."/>
            <person name="Wang C."/>
            <person name="Pandey M.K."/>
            <person name="Ge S."/>
            <person name="Xu Q."/>
            <person name="Li N."/>
            <person name="Li G."/>
            <person name="Huang Y."/>
            <person name="Saxena R.K."/>
            <person name="Ji Y."/>
            <person name="Li M."/>
            <person name="Yan X."/>
            <person name="He Y."/>
            <person name="Liu Y."/>
            <person name="Wang X."/>
            <person name="Xiang C."/>
            <person name="Varshney R.K."/>
            <person name="Ding H."/>
            <person name="Gao S."/>
            <person name="Zong X."/>
        </authorList>
    </citation>
    <scope>NUCLEOTIDE SEQUENCE [LARGE SCALE GENOMIC DNA]</scope>
    <source>
        <strain evidence="1 2">cv. Zhongwan 6</strain>
    </source>
</reference>
<keyword evidence="2" id="KW-1185">Reference proteome</keyword>
<dbReference type="GO" id="GO:0031146">
    <property type="term" value="P:SCF-dependent proteasomal ubiquitin-dependent protein catabolic process"/>
    <property type="evidence" value="ECO:0007669"/>
    <property type="project" value="TreeGrafter"/>
</dbReference>
<dbReference type="Proteomes" id="UP001058974">
    <property type="component" value="Chromosome 7"/>
</dbReference>
<dbReference type="EMBL" id="JAMSHJ010000007">
    <property type="protein sequence ID" value="KAI5392384.1"/>
    <property type="molecule type" value="Genomic_DNA"/>
</dbReference>
<evidence type="ECO:0000313" key="2">
    <source>
        <dbReference type="Proteomes" id="UP001058974"/>
    </source>
</evidence>
<dbReference type="InterPro" id="IPR032675">
    <property type="entry name" value="LRR_dom_sf"/>
</dbReference>
<gene>
    <name evidence="1" type="ORF">KIW84_076970</name>
</gene>
<comment type="caution">
    <text evidence="1">The sequence shown here is derived from an EMBL/GenBank/DDBJ whole genome shotgun (WGS) entry which is preliminary data.</text>
</comment>
<dbReference type="Gramene" id="Psat07G0697000-T1">
    <property type="protein sequence ID" value="KAI5392384.1"/>
    <property type="gene ID" value="KIW84_076970"/>
</dbReference>
<protein>
    <submittedName>
        <fullName evidence="1">Uncharacterized protein</fullName>
    </submittedName>
</protein>
<proteinExistence type="predicted"/>
<accession>A0A9D4VXX4</accession>
<evidence type="ECO:0000313" key="1">
    <source>
        <dbReference type="EMBL" id="KAI5392384.1"/>
    </source>
</evidence>
<sequence>MAAEIILPNDIWESIFEILLNDCGDGGNNRCLHLHSLSAVSKQLLALTGRQKFHFIISNQTVPFVPSLLRRFPNLTSIDLTRFRGNLDAILYQIATLQLPLKWINISNRPTIPANGLRILGRKIKTLTSLICSHVASIFKSDLVIIADSFPLLEELDLSFHQLIDIAGFGINSLSLALPKLRKVNLSGSFYINEISVFYLCKNCKFIEEVVMTHCTFVIKDGVSSKLRDKPKVIQYPGWFGEAFHPRGRRSSFADACPPRIDCPPKIHHSPIVEIGRSFFDQVCRTE</sequence>
<dbReference type="OrthoDB" id="1751573at2759"/>
<dbReference type="Gene3D" id="3.80.10.10">
    <property type="entry name" value="Ribonuclease Inhibitor"/>
    <property type="match status" value="1"/>
</dbReference>
<dbReference type="PANTHER" id="PTHR13318:SF106">
    <property type="entry name" value="F-BOX_LRR-REPEAT PROTEIN 2"/>
    <property type="match status" value="1"/>
</dbReference>
<dbReference type="SUPFAM" id="SSF52047">
    <property type="entry name" value="RNI-like"/>
    <property type="match status" value="1"/>
</dbReference>
<dbReference type="PANTHER" id="PTHR13318">
    <property type="entry name" value="PARTNER OF PAIRED, ISOFORM B-RELATED"/>
    <property type="match status" value="1"/>
</dbReference>
<name>A0A9D4VXX4_PEA</name>
<dbReference type="GO" id="GO:0019005">
    <property type="term" value="C:SCF ubiquitin ligase complex"/>
    <property type="evidence" value="ECO:0007669"/>
    <property type="project" value="TreeGrafter"/>
</dbReference>
<dbReference type="AlphaFoldDB" id="A0A9D4VXX4"/>
<organism evidence="1 2">
    <name type="scientific">Pisum sativum</name>
    <name type="common">Garden pea</name>
    <name type="synonym">Lathyrus oleraceus</name>
    <dbReference type="NCBI Taxonomy" id="3888"/>
    <lineage>
        <taxon>Eukaryota</taxon>
        <taxon>Viridiplantae</taxon>
        <taxon>Streptophyta</taxon>
        <taxon>Embryophyta</taxon>
        <taxon>Tracheophyta</taxon>
        <taxon>Spermatophyta</taxon>
        <taxon>Magnoliopsida</taxon>
        <taxon>eudicotyledons</taxon>
        <taxon>Gunneridae</taxon>
        <taxon>Pentapetalae</taxon>
        <taxon>rosids</taxon>
        <taxon>fabids</taxon>
        <taxon>Fabales</taxon>
        <taxon>Fabaceae</taxon>
        <taxon>Papilionoideae</taxon>
        <taxon>50 kb inversion clade</taxon>
        <taxon>NPAAA clade</taxon>
        <taxon>Hologalegina</taxon>
        <taxon>IRL clade</taxon>
        <taxon>Fabeae</taxon>
        <taxon>Lathyrus</taxon>
    </lineage>
</organism>